<dbReference type="InterPro" id="IPR010496">
    <property type="entry name" value="AL/BT2_dom"/>
</dbReference>
<dbReference type="GO" id="GO:0016787">
    <property type="term" value="F:hydrolase activity"/>
    <property type="evidence" value="ECO:0007669"/>
    <property type="project" value="InterPro"/>
</dbReference>
<proteinExistence type="predicted"/>
<dbReference type="Gene3D" id="2.60.40.10">
    <property type="entry name" value="Immunoglobulins"/>
    <property type="match status" value="1"/>
</dbReference>
<gene>
    <name evidence="2" type="ORF">EZS27_033887</name>
</gene>
<dbReference type="AlphaFoldDB" id="A0A5J4Q4F3"/>
<evidence type="ECO:0000259" key="1">
    <source>
        <dbReference type="Pfam" id="PF06439"/>
    </source>
</evidence>
<feature type="domain" description="3-keto-alpha-glucoside-1,2-lyase/3-keto-2-hydroxy-glucal hydratase" evidence="1">
    <location>
        <begin position="55"/>
        <end position="308"/>
    </location>
</feature>
<comment type="caution">
    <text evidence="2">The sequence shown here is derived from an EMBL/GenBank/DDBJ whole genome shotgun (WGS) entry which is preliminary data.</text>
</comment>
<dbReference type="Pfam" id="PF06439">
    <property type="entry name" value="3keto-disac_hyd"/>
    <property type="match status" value="1"/>
</dbReference>
<dbReference type="EMBL" id="SNRY01005153">
    <property type="protein sequence ID" value="KAA6315691.1"/>
    <property type="molecule type" value="Genomic_DNA"/>
</dbReference>
<sequence>DMTDMTDYTDNKQRVFHGRLIAYIQTSGEEGEIKVQFSSPWLKSTETIIQAANSDWTNLLDENLSQWHIYQSFENMGSDGKPVLNEDNTIPEPVGYDKNKENVFSVIKENGEPILHINGKIYGCLFTKESYRNYHLKLQYKFGTAKYPPRRDKAKDSGILYHSQGEAGVDYWHSWMLGQEFQVMEAGTDEGVSGDYWPIANAQINIRALKNNDTYTYNQGADLIGFGANNPGGHCAAIANYTNPSGEWTTLELICYEGKSLHIVNGKIVMTLENSSYWNGTESIPLVEGKIQLQCESAEVFYKDIQIKEINELPAISVIEQ</sequence>
<protein>
    <recommendedName>
        <fullName evidence="1">3-keto-alpha-glucoside-1,2-lyase/3-keto-2-hydroxy-glucal hydratase domain-containing protein</fullName>
    </recommendedName>
</protein>
<reference evidence="2" key="1">
    <citation type="submission" date="2019-03" db="EMBL/GenBank/DDBJ databases">
        <title>Single cell metagenomics reveals metabolic interactions within the superorganism composed of flagellate Streblomastix strix and complex community of Bacteroidetes bacteria on its surface.</title>
        <authorList>
            <person name="Treitli S.C."/>
            <person name="Kolisko M."/>
            <person name="Husnik F."/>
            <person name="Keeling P."/>
            <person name="Hampl V."/>
        </authorList>
    </citation>
    <scope>NUCLEOTIDE SEQUENCE</scope>
    <source>
        <strain evidence="2">STM</strain>
    </source>
</reference>
<organism evidence="2">
    <name type="scientific">termite gut metagenome</name>
    <dbReference type="NCBI Taxonomy" id="433724"/>
    <lineage>
        <taxon>unclassified sequences</taxon>
        <taxon>metagenomes</taxon>
        <taxon>organismal metagenomes</taxon>
    </lineage>
</organism>
<accession>A0A5J4Q4F3</accession>
<dbReference type="Gene3D" id="2.60.120.560">
    <property type="entry name" value="Exo-inulinase, domain 1"/>
    <property type="match status" value="1"/>
</dbReference>
<name>A0A5J4Q4F3_9ZZZZ</name>
<evidence type="ECO:0000313" key="2">
    <source>
        <dbReference type="EMBL" id="KAA6315691.1"/>
    </source>
</evidence>
<dbReference type="InterPro" id="IPR013783">
    <property type="entry name" value="Ig-like_fold"/>
</dbReference>
<feature type="non-terminal residue" evidence="2">
    <location>
        <position position="1"/>
    </location>
</feature>